<dbReference type="AlphaFoldDB" id="A0A4R7BCM6"/>
<evidence type="ECO:0000256" key="6">
    <source>
        <dbReference type="SAM" id="Phobius"/>
    </source>
</evidence>
<evidence type="ECO:0000256" key="4">
    <source>
        <dbReference type="ARBA" id="ARBA00022989"/>
    </source>
</evidence>
<sequence>MNAVLYLLTVLIWGTTWIAIKWELGVTPIPLSIALRFAIAALVLFAILAWKRRLAPPRGEAARLVLAQGLCLFCCNFLCFYNATRWVPSGLVAVVFSMATLLNAFNARLFFKQRIAPQVLVGGAFGLAGVMALSWQQLAGESFSWSSLLGLGLAFAGTLCFSFGNLLSSRLQKQGYTPLQTNAWAMLTGTTVLVVGSLIAGVPLRVDGDPRFWGAMLYLAVPGSVIGFTAYLMLVGRMGAARAAYCTVLFPLVALNVSAIFEGYRWAPSALVGIVLVLVGNVLVFRKPTARLAGATDARRPQRPAAHRG</sequence>
<feature type="transmembrane region" description="Helical" evidence="6">
    <location>
        <begin position="89"/>
        <end position="107"/>
    </location>
</feature>
<dbReference type="InterPro" id="IPR037185">
    <property type="entry name" value="EmrE-like"/>
</dbReference>
<dbReference type="Pfam" id="PF00892">
    <property type="entry name" value="EamA"/>
    <property type="match status" value="2"/>
</dbReference>
<feature type="transmembrane region" description="Helical" evidence="6">
    <location>
        <begin position="143"/>
        <end position="163"/>
    </location>
</feature>
<keyword evidence="9" id="KW-1185">Reference proteome</keyword>
<dbReference type="OrthoDB" id="2352272at2"/>
<dbReference type="EMBL" id="SNZP01000003">
    <property type="protein sequence ID" value="TDR81486.1"/>
    <property type="molecule type" value="Genomic_DNA"/>
</dbReference>
<accession>A0A4R7BCM6</accession>
<feature type="transmembrane region" description="Helical" evidence="6">
    <location>
        <begin position="28"/>
        <end position="50"/>
    </location>
</feature>
<dbReference type="PANTHER" id="PTHR32322">
    <property type="entry name" value="INNER MEMBRANE TRANSPORTER"/>
    <property type="match status" value="1"/>
</dbReference>
<dbReference type="InterPro" id="IPR000620">
    <property type="entry name" value="EamA_dom"/>
</dbReference>
<keyword evidence="5 6" id="KW-0472">Membrane</keyword>
<comment type="subcellular location">
    <subcellularLocation>
        <location evidence="1">Membrane</location>
        <topology evidence="1">Multi-pass membrane protein</topology>
    </subcellularLocation>
</comment>
<proteinExistence type="inferred from homology"/>
<dbReference type="InterPro" id="IPR050638">
    <property type="entry name" value="AA-Vitamin_Transporters"/>
</dbReference>
<feature type="transmembrane region" description="Helical" evidence="6">
    <location>
        <begin position="184"/>
        <end position="206"/>
    </location>
</feature>
<feature type="domain" description="EamA" evidence="7">
    <location>
        <begin position="4"/>
        <end position="134"/>
    </location>
</feature>
<comment type="similarity">
    <text evidence="2">Belongs to the EamA transporter family.</text>
</comment>
<evidence type="ECO:0000256" key="5">
    <source>
        <dbReference type="ARBA" id="ARBA00023136"/>
    </source>
</evidence>
<feature type="transmembrane region" description="Helical" evidence="6">
    <location>
        <begin position="212"/>
        <end position="236"/>
    </location>
</feature>
<keyword evidence="4 6" id="KW-1133">Transmembrane helix</keyword>
<feature type="transmembrane region" description="Helical" evidence="6">
    <location>
        <begin position="62"/>
        <end position="83"/>
    </location>
</feature>
<evidence type="ECO:0000256" key="2">
    <source>
        <dbReference type="ARBA" id="ARBA00007362"/>
    </source>
</evidence>
<feature type="domain" description="EamA" evidence="7">
    <location>
        <begin position="149"/>
        <end position="285"/>
    </location>
</feature>
<organism evidence="8 9">
    <name type="scientific">Paludibacterium purpuratum</name>
    <dbReference type="NCBI Taxonomy" id="1144873"/>
    <lineage>
        <taxon>Bacteria</taxon>
        <taxon>Pseudomonadati</taxon>
        <taxon>Pseudomonadota</taxon>
        <taxon>Betaproteobacteria</taxon>
        <taxon>Neisseriales</taxon>
        <taxon>Chromobacteriaceae</taxon>
        <taxon>Paludibacterium</taxon>
    </lineage>
</organism>
<feature type="transmembrane region" description="Helical" evidence="6">
    <location>
        <begin position="267"/>
        <end position="285"/>
    </location>
</feature>
<evidence type="ECO:0000313" key="8">
    <source>
        <dbReference type="EMBL" id="TDR81486.1"/>
    </source>
</evidence>
<keyword evidence="3 6" id="KW-0812">Transmembrane</keyword>
<feature type="transmembrane region" description="Helical" evidence="6">
    <location>
        <begin position="243"/>
        <end position="261"/>
    </location>
</feature>
<evidence type="ECO:0000259" key="7">
    <source>
        <dbReference type="Pfam" id="PF00892"/>
    </source>
</evidence>
<reference evidence="8 9" key="1">
    <citation type="submission" date="2019-03" db="EMBL/GenBank/DDBJ databases">
        <title>Genomic Encyclopedia of Type Strains, Phase III (KMG-III): the genomes of soil and plant-associated and newly described type strains.</title>
        <authorList>
            <person name="Whitman W."/>
        </authorList>
    </citation>
    <scope>NUCLEOTIDE SEQUENCE [LARGE SCALE GENOMIC DNA]</scope>
    <source>
        <strain evidence="8 9">CECT 8976</strain>
    </source>
</reference>
<comment type="caution">
    <text evidence="8">The sequence shown here is derived from an EMBL/GenBank/DDBJ whole genome shotgun (WGS) entry which is preliminary data.</text>
</comment>
<gene>
    <name evidence="8" type="ORF">DFP86_103139</name>
</gene>
<evidence type="ECO:0000313" key="9">
    <source>
        <dbReference type="Proteomes" id="UP000295611"/>
    </source>
</evidence>
<dbReference type="PANTHER" id="PTHR32322:SF2">
    <property type="entry name" value="EAMA DOMAIN-CONTAINING PROTEIN"/>
    <property type="match status" value="1"/>
</dbReference>
<protein>
    <submittedName>
        <fullName evidence="8">Drug/metabolite transporter (DMT)-like permease</fullName>
    </submittedName>
</protein>
<feature type="transmembrane region" description="Helical" evidence="6">
    <location>
        <begin position="119"/>
        <end position="137"/>
    </location>
</feature>
<evidence type="ECO:0000256" key="3">
    <source>
        <dbReference type="ARBA" id="ARBA00022692"/>
    </source>
</evidence>
<dbReference type="Proteomes" id="UP000295611">
    <property type="component" value="Unassembled WGS sequence"/>
</dbReference>
<evidence type="ECO:0000256" key="1">
    <source>
        <dbReference type="ARBA" id="ARBA00004141"/>
    </source>
</evidence>
<dbReference type="GO" id="GO:0016020">
    <property type="term" value="C:membrane"/>
    <property type="evidence" value="ECO:0007669"/>
    <property type="project" value="UniProtKB-SubCell"/>
</dbReference>
<name>A0A4R7BCM6_9NEIS</name>
<dbReference type="SUPFAM" id="SSF103481">
    <property type="entry name" value="Multidrug resistance efflux transporter EmrE"/>
    <property type="match status" value="2"/>
</dbReference>
<dbReference type="RefSeq" id="WP_133678856.1">
    <property type="nucleotide sequence ID" value="NZ_SNZP01000003.1"/>
</dbReference>